<evidence type="ECO:0000256" key="1">
    <source>
        <dbReference type="SAM" id="Coils"/>
    </source>
</evidence>
<protein>
    <submittedName>
        <fullName evidence="3">Uncharacterized protein</fullName>
    </submittedName>
</protein>
<comment type="caution">
    <text evidence="3">The sequence shown here is derived from an EMBL/GenBank/DDBJ whole genome shotgun (WGS) entry which is preliminary data.</text>
</comment>
<accession>A0AAD5RDM8</accession>
<proteinExistence type="predicted"/>
<feature type="region of interest" description="Disordered" evidence="2">
    <location>
        <begin position="1"/>
        <end position="25"/>
    </location>
</feature>
<keyword evidence="4" id="KW-1185">Reference proteome</keyword>
<gene>
    <name evidence="3" type="ORF">KIN20_036589</name>
</gene>
<evidence type="ECO:0000313" key="3">
    <source>
        <dbReference type="EMBL" id="KAJ1374006.1"/>
    </source>
</evidence>
<dbReference type="Proteomes" id="UP001196413">
    <property type="component" value="Unassembled WGS sequence"/>
</dbReference>
<reference evidence="3" key="1">
    <citation type="submission" date="2021-06" db="EMBL/GenBank/DDBJ databases">
        <title>Parelaphostrongylus tenuis whole genome reference sequence.</title>
        <authorList>
            <person name="Garwood T.J."/>
            <person name="Larsen P.A."/>
            <person name="Fountain-Jones N.M."/>
            <person name="Garbe J.R."/>
            <person name="Macchietto M.G."/>
            <person name="Kania S.A."/>
            <person name="Gerhold R.W."/>
            <person name="Richards J.E."/>
            <person name="Wolf T.M."/>
        </authorList>
    </citation>
    <scope>NUCLEOTIDE SEQUENCE</scope>
    <source>
        <strain evidence="3">MNPRO001-30</strain>
        <tissue evidence="3">Meninges</tissue>
    </source>
</reference>
<feature type="coiled-coil region" evidence="1">
    <location>
        <begin position="59"/>
        <end position="86"/>
    </location>
</feature>
<dbReference type="AlphaFoldDB" id="A0AAD5RDM8"/>
<keyword evidence="1" id="KW-0175">Coiled coil</keyword>
<organism evidence="3 4">
    <name type="scientific">Parelaphostrongylus tenuis</name>
    <name type="common">Meningeal worm</name>
    <dbReference type="NCBI Taxonomy" id="148309"/>
    <lineage>
        <taxon>Eukaryota</taxon>
        <taxon>Metazoa</taxon>
        <taxon>Ecdysozoa</taxon>
        <taxon>Nematoda</taxon>
        <taxon>Chromadorea</taxon>
        <taxon>Rhabditida</taxon>
        <taxon>Rhabditina</taxon>
        <taxon>Rhabditomorpha</taxon>
        <taxon>Strongyloidea</taxon>
        <taxon>Metastrongylidae</taxon>
        <taxon>Parelaphostrongylus</taxon>
    </lineage>
</organism>
<name>A0AAD5RDM8_PARTN</name>
<dbReference type="EMBL" id="JAHQIW010007374">
    <property type="protein sequence ID" value="KAJ1374006.1"/>
    <property type="molecule type" value="Genomic_DNA"/>
</dbReference>
<evidence type="ECO:0000256" key="2">
    <source>
        <dbReference type="SAM" id="MobiDB-lite"/>
    </source>
</evidence>
<evidence type="ECO:0000313" key="4">
    <source>
        <dbReference type="Proteomes" id="UP001196413"/>
    </source>
</evidence>
<sequence>MLAQEKHNRDQEMRTLMSEREKARTESEIYTNSRKWFLQEIAQRDTKLAELRIELSSKALSWEREKLNLKDEVARLQLAAEEHEGQLQLRKKQVDDTLARMTEMSAEHDSSIADLEAQLRQEQGMTSAYKKSMENAEHLAAEISEQWKARENLFEETKRILADAQEEFEEEKTAANGRNRCERCTNQ</sequence>